<dbReference type="InterPro" id="IPR036388">
    <property type="entry name" value="WH-like_DNA-bd_sf"/>
</dbReference>
<keyword evidence="1" id="KW-0805">Transcription regulation</keyword>
<dbReference type="InterPro" id="IPR001034">
    <property type="entry name" value="DeoR_HTH"/>
</dbReference>
<reference evidence="4" key="1">
    <citation type="journal article" date="2020" name="mSystems">
        <title>Genome- and Community-Level Interaction Insights into Carbon Utilization and Element Cycling Functions of Hydrothermarchaeota in Hydrothermal Sediment.</title>
        <authorList>
            <person name="Zhou Z."/>
            <person name="Liu Y."/>
            <person name="Xu W."/>
            <person name="Pan J."/>
            <person name="Luo Z.H."/>
            <person name="Li M."/>
        </authorList>
    </citation>
    <scope>NUCLEOTIDE SEQUENCE [LARGE SCALE GENOMIC DNA]</scope>
    <source>
        <strain evidence="4">HyVt-369</strain>
    </source>
</reference>
<name>A0A7C1SR43_UNCC3</name>
<dbReference type="InterPro" id="IPR036390">
    <property type="entry name" value="WH_DNA-bd_sf"/>
</dbReference>
<comment type="caution">
    <text evidence="4">The sequence shown here is derived from an EMBL/GenBank/DDBJ whole genome shotgun (WGS) entry which is preliminary data.</text>
</comment>
<dbReference type="EMBL" id="DRHL01000061">
    <property type="protein sequence ID" value="HEB13558.1"/>
    <property type="molecule type" value="Genomic_DNA"/>
</dbReference>
<dbReference type="GO" id="GO:0003700">
    <property type="term" value="F:DNA-binding transcription factor activity"/>
    <property type="evidence" value="ECO:0007669"/>
    <property type="project" value="InterPro"/>
</dbReference>
<protein>
    <submittedName>
        <fullName evidence="4">HTH domain-containing protein</fullName>
    </submittedName>
</protein>
<dbReference type="PROSITE" id="PS51000">
    <property type="entry name" value="HTH_DEOR_2"/>
    <property type="match status" value="1"/>
</dbReference>
<evidence type="ECO:0000259" key="3">
    <source>
        <dbReference type="PROSITE" id="PS51000"/>
    </source>
</evidence>
<accession>A0A7C1SR43</accession>
<organism evidence="4">
    <name type="scientific">candidate division CPR3 bacterium</name>
    <dbReference type="NCBI Taxonomy" id="2268181"/>
    <lineage>
        <taxon>Bacteria</taxon>
        <taxon>Bacteria division CPR3</taxon>
    </lineage>
</organism>
<dbReference type="AlphaFoldDB" id="A0A7C1SR43"/>
<evidence type="ECO:0000256" key="1">
    <source>
        <dbReference type="ARBA" id="ARBA00023015"/>
    </source>
</evidence>
<gene>
    <name evidence="4" type="ORF">ENI13_01105</name>
</gene>
<evidence type="ECO:0000256" key="2">
    <source>
        <dbReference type="ARBA" id="ARBA00023163"/>
    </source>
</evidence>
<dbReference type="Gene3D" id="1.10.10.10">
    <property type="entry name" value="Winged helix-like DNA-binding domain superfamily/Winged helix DNA-binding domain"/>
    <property type="match status" value="1"/>
</dbReference>
<dbReference type="Proteomes" id="UP000885695">
    <property type="component" value="Unassembled WGS sequence"/>
</dbReference>
<evidence type="ECO:0000313" key="4">
    <source>
        <dbReference type="EMBL" id="HEB13558.1"/>
    </source>
</evidence>
<dbReference type="Pfam" id="PF08279">
    <property type="entry name" value="HTH_11"/>
    <property type="match status" value="1"/>
</dbReference>
<keyword evidence="2" id="KW-0804">Transcription</keyword>
<feature type="domain" description="HTH deoR-type" evidence="3">
    <location>
        <begin position="1"/>
        <end position="36"/>
    </location>
</feature>
<proteinExistence type="predicted"/>
<dbReference type="InterPro" id="IPR013196">
    <property type="entry name" value="HTH_11"/>
</dbReference>
<dbReference type="SUPFAM" id="SSF46785">
    <property type="entry name" value="Winged helix' DNA-binding domain"/>
    <property type="match status" value="1"/>
</dbReference>
<sequence length="36" mass="4291">MLTQEDLSRILQVDVRTIKRDITHLRKQGYLVHTRG</sequence>